<evidence type="ECO:0000313" key="1">
    <source>
        <dbReference type="EMBL" id="GAI89710.1"/>
    </source>
</evidence>
<reference evidence="1" key="1">
    <citation type="journal article" date="2014" name="Front. Microbiol.">
        <title>High frequency of phylogenetically diverse reductive dehalogenase-homologous genes in deep subseafloor sedimentary metagenomes.</title>
        <authorList>
            <person name="Kawai M."/>
            <person name="Futagami T."/>
            <person name="Toyoda A."/>
            <person name="Takaki Y."/>
            <person name="Nishi S."/>
            <person name="Hori S."/>
            <person name="Arai W."/>
            <person name="Tsubouchi T."/>
            <person name="Morono Y."/>
            <person name="Uchiyama I."/>
            <person name="Ito T."/>
            <person name="Fujiyama A."/>
            <person name="Inagaki F."/>
            <person name="Takami H."/>
        </authorList>
    </citation>
    <scope>NUCLEOTIDE SEQUENCE</scope>
    <source>
        <strain evidence="1">Expedition CK06-06</strain>
    </source>
</reference>
<organism evidence="1">
    <name type="scientific">marine sediment metagenome</name>
    <dbReference type="NCBI Taxonomy" id="412755"/>
    <lineage>
        <taxon>unclassified sequences</taxon>
        <taxon>metagenomes</taxon>
        <taxon>ecological metagenomes</taxon>
    </lineage>
</organism>
<evidence type="ECO:0008006" key="2">
    <source>
        <dbReference type="Google" id="ProtNLM"/>
    </source>
</evidence>
<sequence>NNGGENPDDRRIEWGTSTGVYTGGSCSAGAGGEGPFSCGMTGLPTGTTIYCRAKAHNSAGWGYGGEVTFLTKPGETTYDTMVGSPTGWVWEKCDYEVSEKCPVGLETSWAWKVPTLAGPDKTPQGSPTLFNWGSE</sequence>
<protein>
    <recommendedName>
        <fullName evidence="2">Fibronectin type-III domain-containing protein</fullName>
    </recommendedName>
</protein>
<dbReference type="EMBL" id="BARW01022899">
    <property type="protein sequence ID" value="GAI89710.1"/>
    <property type="molecule type" value="Genomic_DNA"/>
</dbReference>
<dbReference type="AlphaFoldDB" id="X1TQ52"/>
<gene>
    <name evidence="1" type="ORF">S12H4_38105</name>
</gene>
<accession>X1TQ52</accession>
<comment type="caution">
    <text evidence="1">The sequence shown here is derived from an EMBL/GenBank/DDBJ whole genome shotgun (WGS) entry which is preliminary data.</text>
</comment>
<feature type="non-terminal residue" evidence="1">
    <location>
        <position position="1"/>
    </location>
</feature>
<name>X1TQ52_9ZZZZ</name>
<proteinExistence type="predicted"/>